<dbReference type="SUPFAM" id="SSF49899">
    <property type="entry name" value="Concanavalin A-like lectins/glucanases"/>
    <property type="match status" value="1"/>
</dbReference>
<dbReference type="PROSITE" id="PS50097">
    <property type="entry name" value="BTB"/>
    <property type="match status" value="1"/>
</dbReference>
<dbReference type="InterPro" id="IPR001870">
    <property type="entry name" value="B30.2/SPRY"/>
</dbReference>
<evidence type="ECO:0000259" key="2">
    <source>
        <dbReference type="PROSITE" id="PS50097"/>
    </source>
</evidence>
<sequence>MEAPHEEEAKKVPPKDTMEEEQEAQEAGQLLKIDAKGRPFDAALFGETVVKGFEKMYNNPLLSDISLVVGLEKLPAHRMVLCAWSDTFRSMLENKDWAESSLHDLPIHLDDPEDQLHFKNMHVLRYMYTGSIDFVSGDNIIPLIRLSDYYGILSLKEICGDLLGEQINEDNLFFLLDIVEQFDCRRLNAHCGEFLAEHFGDMWTELPERLMGLKVDTWAEMLKSNELHIRSEEELYEAVISYANQFKAEPQMRDKALTTLLPLIRFPYLRPRFLVQQVETDKSVMHLPIVHSLLYEAYRFRMYPAAHTTFRTEARRGFQRFDRDHCSSAMQLSDDELKATLSNSSGWNNVRCVCPLSPSYNYVEFKADNGPNMMIGIVDGDCGRNAYAGQFSNGWTYYSQGGLYHAGGTPATGARYSPGDTIGVEVDFASSDGKINFYRNGQLSVSLTGIPKESTNLYPVVCCSAMGDAVSIVVGAVSPADEKAGKKRSSSAAKKARAVAPAPAHPGYDDPHPDDLATDDGDF</sequence>
<dbReference type="InterPro" id="IPR000210">
    <property type="entry name" value="BTB/POZ_dom"/>
</dbReference>
<dbReference type="Gene3D" id="1.25.40.420">
    <property type="match status" value="1"/>
</dbReference>
<dbReference type="Proteomes" id="UP000011083">
    <property type="component" value="Unassembled WGS sequence"/>
</dbReference>
<protein>
    <submittedName>
        <fullName evidence="4">BTB/POZ domain containing protein</fullName>
    </submittedName>
</protein>
<dbReference type="SMART" id="SM00225">
    <property type="entry name" value="BTB"/>
    <property type="match status" value="1"/>
</dbReference>
<dbReference type="Pfam" id="PF00622">
    <property type="entry name" value="SPRY"/>
    <property type="match status" value="1"/>
</dbReference>
<dbReference type="STRING" id="1257118.L8GJT8"/>
<dbReference type="OrthoDB" id="45365at2759"/>
<dbReference type="EMBL" id="KB008093">
    <property type="protein sequence ID" value="ELR13292.1"/>
    <property type="molecule type" value="Genomic_DNA"/>
</dbReference>
<dbReference type="PANTHER" id="PTHR24410">
    <property type="entry name" value="HL07962P-RELATED"/>
    <property type="match status" value="1"/>
</dbReference>
<evidence type="ECO:0000313" key="5">
    <source>
        <dbReference type="Proteomes" id="UP000011083"/>
    </source>
</evidence>
<dbReference type="Gene3D" id="3.30.710.10">
    <property type="entry name" value="Potassium Channel Kv1.1, Chain A"/>
    <property type="match status" value="1"/>
</dbReference>
<feature type="region of interest" description="Disordered" evidence="1">
    <location>
        <begin position="480"/>
        <end position="523"/>
    </location>
</feature>
<feature type="domain" description="B30.2/SPRY" evidence="3">
    <location>
        <begin position="298"/>
        <end position="479"/>
    </location>
</feature>
<evidence type="ECO:0000313" key="4">
    <source>
        <dbReference type="EMBL" id="ELR13292.1"/>
    </source>
</evidence>
<dbReference type="Gene3D" id="2.60.120.920">
    <property type="match status" value="1"/>
</dbReference>
<dbReference type="InterPro" id="IPR013320">
    <property type="entry name" value="ConA-like_dom_sf"/>
</dbReference>
<dbReference type="VEuPathDB" id="AmoebaDB:ACA1_237850"/>
<reference evidence="4 5" key="1">
    <citation type="journal article" date="2013" name="Genome Biol.">
        <title>Genome of Acanthamoeba castellanii highlights extensive lateral gene transfer and early evolution of tyrosine kinase signaling.</title>
        <authorList>
            <person name="Clarke M."/>
            <person name="Lohan A.J."/>
            <person name="Liu B."/>
            <person name="Lagkouvardos I."/>
            <person name="Roy S."/>
            <person name="Zafar N."/>
            <person name="Bertelli C."/>
            <person name="Schilde C."/>
            <person name="Kianianmomeni A."/>
            <person name="Burglin T.R."/>
            <person name="Frech C."/>
            <person name="Turcotte B."/>
            <person name="Kopec K.O."/>
            <person name="Synnott J.M."/>
            <person name="Choo C."/>
            <person name="Paponov I."/>
            <person name="Finkler A."/>
            <person name="Soon Heng Tan C."/>
            <person name="Hutchins A.P."/>
            <person name="Weinmeier T."/>
            <person name="Rattei T."/>
            <person name="Chu J.S."/>
            <person name="Gimenez G."/>
            <person name="Irimia M."/>
            <person name="Rigden D.J."/>
            <person name="Fitzpatrick D.A."/>
            <person name="Lorenzo-Morales J."/>
            <person name="Bateman A."/>
            <person name="Chiu C.H."/>
            <person name="Tang P."/>
            <person name="Hegemann P."/>
            <person name="Fromm H."/>
            <person name="Raoult D."/>
            <person name="Greub G."/>
            <person name="Miranda-Saavedra D."/>
            <person name="Chen N."/>
            <person name="Nash P."/>
            <person name="Ginger M.L."/>
            <person name="Horn M."/>
            <person name="Schaap P."/>
            <person name="Caler L."/>
            <person name="Loftus B."/>
        </authorList>
    </citation>
    <scope>NUCLEOTIDE SEQUENCE [LARGE SCALE GENOMIC DNA]</scope>
    <source>
        <strain evidence="4 5">Neff</strain>
    </source>
</reference>
<dbReference type="RefSeq" id="XP_004335305.1">
    <property type="nucleotide sequence ID" value="XM_004335257.1"/>
</dbReference>
<dbReference type="Pfam" id="PF07707">
    <property type="entry name" value="BACK"/>
    <property type="match status" value="1"/>
</dbReference>
<dbReference type="SUPFAM" id="SSF54695">
    <property type="entry name" value="POZ domain"/>
    <property type="match status" value="1"/>
</dbReference>
<accession>L8GJT8</accession>
<dbReference type="GeneID" id="14913930"/>
<evidence type="ECO:0000256" key="1">
    <source>
        <dbReference type="SAM" id="MobiDB-lite"/>
    </source>
</evidence>
<dbReference type="InterPro" id="IPR003877">
    <property type="entry name" value="SPRY_dom"/>
</dbReference>
<dbReference type="CDD" id="cd11709">
    <property type="entry name" value="SPRY"/>
    <property type="match status" value="1"/>
</dbReference>
<dbReference type="AlphaFoldDB" id="L8GJT8"/>
<dbReference type="PANTHER" id="PTHR24410:SF23">
    <property type="entry name" value="BTB DOMAIN-CONTAINING PROTEIN-RELATED"/>
    <property type="match status" value="1"/>
</dbReference>
<feature type="domain" description="BTB" evidence="2">
    <location>
        <begin position="63"/>
        <end position="136"/>
    </location>
</feature>
<dbReference type="PROSITE" id="PS50188">
    <property type="entry name" value="B302_SPRY"/>
    <property type="match status" value="1"/>
</dbReference>
<name>L8GJT8_ACACF</name>
<feature type="compositionally biased region" description="Basic and acidic residues" evidence="1">
    <location>
        <begin position="1"/>
        <end position="17"/>
    </location>
</feature>
<keyword evidence="5" id="KW-1185">Reference proteome</keyword>
<feature type="region of interest" description="Disordered" evidence="1">
    <location>
        <begin position="1"/>
        <end position="26"/>
    </location>
</feature>
<dbReference type="InterPro" id="IPR011333">
    <property type="entry name" value="SKP1/BTB/POZ_sf"/>
</dbReference>
<dbReference type="SMART" id="SM00875">
    <property type="entry name" value="BACK"/>
    <property type="match status" value="1"/>
</dbReference>
<dbReference type="KEGG" id="acan:ACA1_237850"/>
<gene>
    <name evidence="4" type="ORF">ACA1_237850</name>
</gene>
<proteinExistence type="predicted"/>
<evidence type="ECO:0000259" key="3">
    <source>
        <dbReference type="PROSITE" id="PS50188"/>
    </source>
</evidence>
<organism evidence="4 5">
    <name type="scientific">Acanthamoeba castellanii (strain ATCC 30010 / Neff)</name>
    <dbReference type="NCBI Taxonomy" id="1257118"/>
    <lineage>
        <taxon>Eukaryota</taxon>
        <taxon>Amoebozoa</taxon>
        <taxon>Discosea</taxon>
        <taxon>Longamoebia</taxon>
        <taxon>Centramoebida</taxon>
        <taxon>Acanthamoebidae</taxon>
        <taxon>Acanthamoeba</taxon>
    </lineage>
</organism>
<dbReference type="Pfam" id="PF00651">
    <property type="entry name" value="BTB"/>
    <property type="match status" value="1"/>
</dbReference>
<dbReference type="InterPro" id="IPR043136">
    <property type="entry name" value="B30.2/SPRY_sf"/>
</dbReference>
<dbReference type="InterPro" id="IPR051481">
    <property type="entry name" value="BTB-POZ/Galectin-3-binding"/>
</dbReference>
<feature type="compositionally biased region" description="Basic residues" evidence="1">
    <location>
        <begin position="485"/>
        <end position="497"/>
    </location>
</feature>
<dbReference type="InterPro" id="IPR011705">
    <property type="entry name" value="BACK"/>
</dbReference>